<dbReference type="EMBL" id="FUWX01000030">
    <property type="protein sequence ID" value="SKA06783.1"/>
    <property type="molecule type" value="Genomic_DNA"/>
</dbReference>
<protein>
    <submittedName>
        <fullName evidence="1">Uncharacterized protein</fullName>
    </submittedName>
</protein>
<dbReference type="AlphaFoldDB" id="A0A1T4QSM5"/>
<keyword evidence="2" id="KW-1185">Reference proteome</keyword>
<proteinExistence type="predicted"/>
<dbReference type="OrthoDB" id="8612906at2"/>
<dbReference type="STRING" id="180163.SAMN02745174_02438"/>
<name>A0A1T4QSM5_9FUSO</name>
<evidence type="ECO:0000313" key="2">
    <source>
        <dbReference type="Proteomes" id="UP000191153"/>
    </source>
</evidence>
<reference evidence="1 2" key="1">
    <citation type="submission" date="2017-02" db="EMBL/GenBank/DDBJ databases">
        <authorList>
            <person name="Peterson S.W."/>
        </authorList>
    </citation>
    <scope>NUCLEOTIDE SEQUENCE [LARGE SCALE GENOMIC DNA]</scope>
    <source>
        <strain evidence="1 2">ATCC 700028</strain>
    </source>
</reference>
<gene>
    <name evidence="1" type="ORF">SAMN02745174_02438</name>
</gene>
<sequence length="166" mass="18696">MDIAKINKAMNYLATHTVEIGILGSGGNLGGEEEVTVLKYGTVLEFGSNDGRIAPFGYFRRAINTNKDKISLKVKELVNDILRGELNGRFALMQLGEFLRGLIIESIATAGEWGREYKNPKYLEWKAKKYPNRMGQKLILDGFLIKSIRYKILKFGVPVYLSDFGK</sequence>
<accession>A0A1T4QSM5</accession>
<organism evidence="1 2">
    <name type="scientific">Cetobacterium ceti</name>
    <dbReference type="NCBI Taxonomy" id="180163"/>
    <lineage>
        <taxon>Bacteria</taxon>
        <taxon>Fusobacteriati</taxon>
        <taxon>Fusobacteriota</taxon>
        <taxon>Fusobacteriia</taxon>
        <taxon>Fusobacteriales</taxon>
        <taxon>Fusobacteriaceae</taxon>
        <taxon>Cetobacterium</taxon>
    </lineage>
</organism>
<evidence type="ECO:0000313" key="1">
    <source>
        <dbReference type="EMBL" id="SKA06783.1"/>
    </source>
</evidence>
<dbReference type="Proteomes" id="UP000191153">
    <property type="component" value="Unassembled WGS sequence"/>
</dbReference>
<dbReference type="RefSeq" id="WP_078694861.1">
    <property type="nucleotide sequence ID" value="NZ_FUWX01000030.1"/>
</dbReference>